<evidence type="ECO:0000256" key="1">
    <source>
        <dbReference type="SAM" id="MobiDB-lite"/>
    </source>
</evidence>
<dbReference type="AlphaFoldDB" id="A0AAD2SF89"/>
<dbReference type="Proteomes" id="UP001169574">
    <property type="component" value="Unassembled WGS sequence"/>
</dbReference>
<evidence type="ECO:0000313" key="3">
    <source>
        <dbReference type="EMBL" id="EMM7459566.1"/>
    </source>
</evidence>
<feature type="region of interest" description="Disordered" evidence="1">
    <location>
        <begin position="72"/>
        <end position="113"/>
    </location>
</feature>
<reference evidence="2" key="1">
    <citation type="submission" date="2021-07" db="EMBL/GenBank/DDBJ databases">
        <authorList>
            <consortium name="Clinical and Environmental Microbiology Branch: Whole genome sequencing antimicrobial resistance pathogens in the healthcare setting"/>
        </authorList>
    </citation>
    <scope>NUCLEOTIDE SEQUENCE</scope>
    <source>
        <strain evidence="2">2021DK-00049</strain>
        <strain evidence="3">Whole organism</strain>
    </source>
</reference>
<gene>
    <name evidence="2" type="ORF">KY227_002086</name>
    <name evidence="3" type="ORF">P7U51_004134</name>
</gene>
<dbReference type="EMBL" id="ABLGCN030000013">
    <property type="protein sequence ID" value="EMM7459566.1"/>
    <property type="molecule type" value="Genomic_DNA"/>
</dbReference>
<proteinExistence type="predicted"/>
<name>A0AAD2SF89_CITFR</name>
<comment type="caution">
    <text evidence="2">The sequence shown here is derived from an EMBL/GenBank/DDBJ whole genome shotgun (WGS) entry which is preliminary data.</text>
</comment>
<dbReference type="EMBL" id="ABBJDF010000010">
    <property type="protein sequence ID" value="EHT9939017.1"/>
    <property type="molecule type" value="Genomic_DNA"/>
</dbReference>
<accession>A0AAD2SF89</accession>
<protein>
    <submittedName>
        <fullName evidence="2">Uncharacterized protein</fullName>
    </submittedName>
</protein>
<dbReference type="RefSeq" id="WP_048213836.1">
    <property type="nucleotide sequence ID" value="NZ_CP056233.1"/>
</dbReference>
<feature type="compositionally biased region" description="Low complexity" evidence="1">
    <location>
        <begin position="72"/>
        <end position="88"/>
    </location>
</feature>
<evidence type="ECO:0000313" key="2">
    <source>
        <dbReference type="EMBL" id="EHT9939017.1"/>
    </source>
</evidence>
<organism evidence="2">
    <name type="scientific">Citrobacter freundii</name>
    <dbReference type="NCBI Taxonomy" id="546"/>
    <lineage>
        <taxon>Bacteria</taxon>
        <taxon>Pseudomonadati</taxon>
        <taxon>Pseudomonadota</taxon>
        <taxon>Gammaproteobacteria</taxon>
        <taxon>Enterobacterales</taxon>
        <taxon>Enterobacteriaceae</taxon>
        <taxon>Citrobacter</taxon>
        <taxon>Citrobacter freundii complex</taxon>
    </lineage>
</organism>
<sequence>MSNDIHNKIADALASVGLKLSDGYTRAALLLKMKGSVSLNFAVDGKPVTVTLHMTESGDVTATTDYDDSTATAAAAAAAAATTTPTQESVEKPAEESVEEPEKSNTRKGPRPK</sequence>
<feature type="compositionally biased region" description="Basic and acidic residues" evidence="1">
    <location>
        <begin position="89"/>
        <end position="105"/>
    </location>
</feature>